<protein>
    <submittedName>
        <fullName evidence="2">Sodium:galactoside symporter</fullName>
    </submittedName>
</protein>
<dbReference type="Pfam" id="PF13347">
    <property type="entry name" value="MFS_2"/>
    <property type="match status" value="1"/>
</dbReference>
<feature type="transmembrane region" description="Helical" evidence="1">
    <location>
        <begin position="213"/>
        <end position="235"/>
    </location>
</feature>
<dbReference type="Proteomes" id="UP000523601">
    <property type="component" value="Unassembled WGS sequence"/>
</dbReference>
<feature type="transmembrane region" description="Helical" evidence="1">
    <location>
        <begin position="301"/>
        <end position="330"/>
    </location>
</feature>
<sequence length="409" mass="42713">MRPQHWRVSLLSLALAAASIPIYLHVPTFAATQLGLSLIQIGAILLLIRIIDFVQDPVLGWMADRWAGHTAKFGALALGLLALGCVIVFSVPENGHTALLLTAGLVIAFTGYSLGMILLYGQSAAFAGSGQTDAQLRLAVWRESGILVGVLIGAMAPTLFGVLTDGRDPYAGFGWLIAVLALVAGVAARPLWRLPRAPAEPLDWRSLMRVGGGWLLLLAFVNSLPVAVTSTLFLFFVEDRLALPDLAGPFLILFFLAAGLSAPLWSRLAQALSPRRVLVLPMSLSIISFVGAFALPSGAALAFGVICVASGAALGADMVILAALFSAALARAGMQAGQAFGIWNFSAKATLAIAAGVMLPLLQHFGYTPAVANAPSALQALNVSYALVPCALKLCAIGLVICLPRRAFG</sequence>
<feature type="transmembrane region" description="Helical" evidence="1">
    <location>
        <begin position="277"/>
        <end position="295"/>
    </location>
</feature>
<dbReference type="SUPFAM" id="SSF103473">
    <property type="entry name" value="MFS general substrate transporter"/>
    <property type="match status" value="2"/>
</dbReference>
<dbReference type="InterPro" id="IPR036259">
    <property type="entry name" value="MFS_trans_sf"/>
</dbReference>
<gene>
    <name evidence="2" type="ORF">HJ526_16050</name>
</gene>
<dbReference type="EMBL" id="JABCJD010000009">
    <property type="protein sequence ID" value="NVO28944.1"/>
    <property type="molecule type" value="Genomic_DNA"/>
</dbReference>
<proteinExistence type="predicted"/>
<feature type="transmembrane region" description="Helical" evidence="1">
    <location>
        <begin position="383"/>
        <end position="403"/>
    </location>
</feature>
<evidence type="ECO:0000313" key="3">
    <source>
        <dbReference type="Proteomes" id="UP000523601"/>
    </source>
</evidence>
<feature type="transmembrane region" description="Helical" evidence="1">
    <location>
        <begin position="29"/>
        <end position="52"/>
    </location>
</feature>
<feature type="transmembrane region" description="Helical" evidence="1">
    <location>
        <begin position="172"/>
        <end position="192"/>
    </location>
</feature>
<evidence type="ECO:0000256" key="1">
    <source>
        <dbReference type="SAM" id="Phobius"/>
    </source>
</evidence>
<dbReference type="RefSeq" id="WP_176855630.1">
    <property type="nucleotide sequence ID" value="NZ_JABCJD010000009.1"/>
</dbReference>
<keyword evidence="3" id="KW-1185">Reference proteome</keyword>
<feature type="transmembrane region" description="Helical" evidence="1">
    <location>
        <begin position="140"/>
        <end position="160"/>
    </location>
</feature>
<feature type="transmembrane region" description="Helical" evidence="1">
    <location>
        <begin position="342"/>
        <end position="363"/>
    </location>
</feature>
<keyword evidence="1" id="KW-1133">Transmembrane helix</keyword>
<comment type="caution">
    <text evidence="2">The sequence shown here is derived from an EMBL/GenBank/DDBJ whole genome shotgun (WGS) entry which is preliminary data.</text>
</comment>
<accession>A0ABX2PHN9</accession>
<keyword evidence="1" id="KW-0472">Membrane</keyword>
<feature type="transmembrane region" description="Helical" evidence="1">
    <location>
        <begin position="247"/>
        <end position="265"/>
    </location>
</feature>
<reference evidence="2 3" key="1">
    <citation type="submission" date="2020-04" db="EMBL/GenBank/DDBJ databases">
        <title>Donghicola sp., a member of the Rhodobacteraceae family isolated from mangrove forest in Thailand.</title>
        <authorList>
            <person name="Charoenyingcharoen P."/>
            <person name="Yukphan P."/>
        </authorList>
    </citation>
    <scope>NUCLEOTIDE SEQUENCE [LARGE SCALE GENOMIC DNA]</scope>
    <source>
        <strain evidence="2 3">C2-DW-16</strain>
    </source>
</reference>
<feature type="transmembrane region" description="Helical" evidence="1">
    <location>
        <begin position="73"/>
        <end position="92"/>
    </location>
</feature>
<organism evidence="2 3">
    <name type="scientific">Donghicola mangrovi</name>
    <dbReference type="NCBI Taxonomy" id="2729614"/>
    <lineage>
        <taxon>Bacteria</taxon>
        <taxon>Pseudomonadati</taxon>
        <taxon>Pseudomonadota</taxon>
        <taxon>Alphaproteobacteria</taxon>
        <taxon>Rhodobacterales</taxon>
        <taxon>Roseobacteraceae</taxon>
        <taxon>Donghicola</taxon>
    </lineage>
</organism>
<name>A0ABX2PHN9_9RHOB</name>
<evidence type="ECO:0000313" key="2">
    <source>
        <dbReference type="EMBL" id="NVO28944.1"/>
    </source>
</evidence>
<dbReference type="Gene3D" id="1.20.1250.20">
    <property type="entry name" value="MFS general substrate transporter like domains"/>
    <property type="match status" value="2"/>
</dbReference>
<keyword evidence="1" id="KW-0812">Transmembrane</keyword>
<feature type="transmembrane region" description="Helical" evidence="1">
    <location>
        <begin position="98"/>
        <end position="120"/>
    </location>
</feature>